<gene>
    <name evidence="2" type="ORF">Premu_0640</name>
</gene>
<dbReference type="AlphaFoldDB" id="F8N5V3"/>
<evidence type="ECO:0000313" key="2">
    <source>
        <dbReference type="EMBL" id="EGN56115.1"/>
    </source>
</evidence>
<feature type="transmembrane region" description="Helical" evidence="1">
    <location>
        <begin position="59"/>
        <end position="82"/>
    </location>
</feature>
<keyword evidence="1" id="KW-1133">Transmembrane helix</keyword>
<sequence length="126" mass="14540">MNDNIKKNTEAVEAMKATIAEAPKKMLEAIPRSVNAEFCEDDRKRFDLFFKRMGCFVDWVIPCSVVVGIVIGGLVVLVATSYSKACDYKEKMEAQAKEQQEAIDFDKYMKENNPKTLERWREKHLK</sequence>
<proteinExistence type="predicted"/>
<dbReference type="EMBL" id="GL945017">
    <property type="protein sequence ID" value="EGN56115.1"/>
    <property type="molecule type" value="Genomic_DNA"/>
</dbReference>
<evidence type="ECO:0000313" key="3">
    <source>
        <dbReference type="Proteomes" id="UP000002772"/>
    </source>
</evidence>
<accession>F8N5V3</accession>
<keyword evidence="1" id="KW-0472">Membrane</keyword>
<protein>
    <submittedName>
        <fullName evidence="2">Uncharacterized protein</fullName>
    </submittedName>
</protein>
<name>F8N5V3_9BACT</name>
<dbReference type="SMR" id="F8N5V3"/>
<keyword evidence="3" id="KW-1185">Reference proteome</keyword>
<dbReference type="HOGENOM" id="CLU_1979529_0_0_10"/>
<dbReference type="RefSeq" id="WP_007573054.1">
    <property type="nucleotide sequence ID" value="NZ_BPTS01000001.1"/>
</dbReference>
<organism evidence="2 3">
    <name type="scientific">Hallella multisaccharivorax DSM 17128</name>
    <dbReference type="NCBI Taxonomy" id="688246"/>
    <lineage>
        <taxon>Bacteria</taxon>
        <taxon>Pseudomonadati</taxon>
        <taxon>Bacteroidota</taxon>
        <taxon>Bacteroidia</taxon>
        <taxon>Bacteroidales</taxon>
        <taxon>Prevotellaceae</taxon>
        <taxon>Hallella</taxon>
    </lineage>
</organism>
<evidence type="ECO:0000256" key="1">
    <source>
        <dbReference type="SAM" id="Phobius"/>
    </source>
</evidence>
<keyword evidence="1" id="KW-0812">Transmembrane</keyword>
<reference evidence="3" key="1">
    <citation type="journal article" date="2011" name="Stand. Genomic Sci.">
        <title>Non-contiguous finished genome sequence of the opportunistic oral pathogen Prevotella multisaccharivorax type strain (PPPA20).</title>
        <authorList>
            <person name="Pati A."/>
            <person name="Gronow S."/>
            <person name="Lu M."/>
            <person name="Lapidus A."/>
            <person name="Nolan M."/>
            <person name="Lucas S."/>
            <person name="Hammon N."/>
            <person name="Deshpande S."/>
            <person name="Cheng J.F."/>
            <person name="Tapia R."/>
            <person name="Han C."/>
            <person name="Goodwin L."/>
            <person name="Pitluck S."/>
            <person name="Liolios K."/>
            <person name="Pagani I."/>
            <person name="Mavromatis K."/>
            <person name="Mikhailova N."/>
            <person name="Huntemann M."/>
            <person name="Chen A."/>
            <person name="Palaniappan K."/>
            <person name="Land M."/>
            <person name="Hauser L."/>
            <person name="Detter J.C."/>
            <person name="Brambilla E.M."/>
            <person name="Rohde M."/>
            <person name="Goker M."/>
            <person name="Woyke T."/>
            <person name="Bristow J."/>
            <person name="Eisen J.A."/>
            <person name="Markowitz V."/>
            <person name="Hugenholtz P."/>
            <person name="Kyrpides N.C."/>
            <person name="Klenk H.P."/>
            <person name="Ivanova N."/>
        </authorList>
    </citation>
    <scope>NUCLEOTIDE SEQUENCE [LARGE SCALE GENOMIC DNA]</scope>
    <source>
        <strain evidence="3">DSM 17128</strain>
    </source>
</reference>
<dbReference type="Proteomes" id="UP000002772">
    <property type="component" value="Unassembled WGS sequence"/>
</dbReference>